<evidence type="ECO:0000313" key="3">
    <source>
        <dbReference type="Proteomes" id="UP000245263"/>
    </source>
</evidence>
<dbReference type="RefSeq" id="WP_109019636.1">
    <property type="nucleotide sequence ID" value="NZ_AP025028.1"/>
</dbReference>
<accession>A0ABN6KCD1</accession>
<dbReference type="InterPro" id="IPR004843">
    <property type="entry name" value="Calcineurin-like_PHP"/>
</dbReference>
<dbReference type="PANTHER" id="PTHR43143:SF1">
    <property type="entry name" value="SERINE_THREONINE-PROTEIN PHOSPHATASE CPPED1"/>
    <property type="match status" value="1"/>
</dbReference>
<name>A0ABN6KCD1_9LEPT</name>
<sequence length="364" mass="42154">MKEGKLNRSDFLRGAGGLLAASVLPISLVEIACGGGGREKGASNEGFTFAFISDPHLTHIKGTSFVRNFDSGLKKAIETVNLLFPKPDFVVFGGDLAQLGKREELDHGMELLSKVNVPIKFVIGEHDYYLDLGKYWEDKISKLQYSFDHKGVHFVVLNSILTYEPWVRKWKTPEERMNQMARLDNPQGSPFMVGDEQIAWLKKDLEKVDSKTPLVILSHSPLYKIYQPWNFWTDDAEKVQTELGRFDNVTVFHGHVHQVLYNQIKNISFYALMSTAWPWPYPESYQRDKNYIPKMTVFMNRQDPFHERDGTGWAFVNMENGREEMHYKLWENKDRVVKYDDKAGHPIDSEYQLPESRILPQTHY</sequence>
<feature type="domain" description="Calcineurin-like phosphoesterase" evidence="1">
    <location>
        <begin position="48"/>
        <end position="258"/>
    </location>
</feature>
<dbReference type="PANTHER" id="PTHR43143">
    <property type="entry name" value="METALLOPHOSPHOESTERASE, CALCINEURIN SUPERFAMILY"/>
    <property type="match status" value="1"/>
</dbReference>
<dbReference type="InterPro" id="IPR029052">
    <property type="entry name" value="Metallo-depent_PP-like"/>
</dbReference>
<organism evidence="2 3">
    <name type="scientific">Leptospira kobayashii</name>
    <dbReference type="NCBI Taxonomy" id="1917830"/>
    <lineage>
        <taxon>Bacteria</taxon>
        <taxon>Pseudomonadati</taxon>
        <taxon>Spirochaetota</taxon>
        <taxon>Spirochaetia</taxon>
        <taxon>Leptospirales</taxon>
        <taxon>Leptospiraceae</taxon>
        <taxon>Leptospira</taxon>
    </lineage>
</organism>
<dbReference type="EMBL" id="AP025028">
    <property type="protein sequence ID" value="BDA78649.1"/>
    <property type="molecule type" value="Genomic_DNA"/>
</dbReference>
<gene>
    <name evidence="2" type="ORF">LPTSP3_g15790</name>
</gene>
<protein>
    <recommendedName>
        <fullName evidence="1">Calcineurin-like phosphoesterase domain-containing protein</fullName>
    </recommendedName>
</protein>
<evidence type="ECO:0000313" key="2">
    <source>
        <dbReference type="EMBL" id="BDA78649.1"/>
    </source>
</evidence>
<dbReference type="SUPFAM" id="SSF56300">
    <property type="entry name" value="Metallo-dependent phosphatases"/>
    <property type="match status" value="1"/>
</dbReference>
<dbReference type="Pfam" id="PF00149">
    <property type="entry name" value="Metallophos"/>
    <property type="match status" value="1"/>
</dbReference>
<keyword evidence="3" id="KW-1185">Reference proteome</keyword>
<reference evidence="2 3" key="1">
    <citation type="submission" date="2021-08" db="EMBL/GenBank/DDBJ databases">
        <title>Complete genome sequence of Leptospira kobayashii strain E30.</title>
        <authorList>
            <person name="Nakao R."/>
            <person name="Nakamura S."/>
            <person name="Masuzawa T."/>
            <person name="Koizumi N."/>
        </authorList>
    </citation>
    <scope>NUCLEOTIDE SEQUENCE [LARGE SCALE GENOMIC DNA]</scope>
    <source>
        <strain evidence="2 3">E30</strain>
    </source>
</reference>
<dbReference type="Proteomes" id="UP000245263">
    <property type="component" value="Chromosome 1"/>
</dbReference>
<dbReference type="Gene3D" id="3.60.21.10">
    <property type="match status" value="1"/>
</dbReference>
<dbReference type="InterPro" id="IPR051918">
    <property type="entry name" value="STPP_CPPED1"/>
</dbReference>
<evidence type="ECO:0000259" key="1">
    <source>
        <dbReference type="Pfam" id="PF00149"/>
    </source>
</evidence>
<proteinExistence type="predicted"/>